<evidence type="ECO:0000259" key="7">
    <source>
        <dbReference type="Pfam" id="PF02272"/>
    </source>
</evidence>
<dbReference type="Gene3D" id="3.90.1640.30">
    <property type="match status" value="1"/>
</dbReference>
<dbReference type="InterPro" id="IPR001667">
    <property type="entry name" value="DDH_dom"/>
</dbReference>
<dbReference type="Pfam" id="PF17768">
    <property type="entry name" value="RecJ_OB"/>
    <property type="match status" value="1"/>
</dbReference>
<accession>A0A560AZG3</accession>
<evidence type="ECO:0000256" key="5">
    <source>
        <dbReference type="ARBA" id="ARBA00022839"/>
    </source>
</evidence>
<proteinExistence type="inferred from homology"/>
<feature type="domain" description="RecJ OB" evidence="8">
    <location>
        <begin position="496"/>
        <end position="605"/>
    </location>
</feature>
<dbReference type="Pfam" id="PF01368">
    <property type="entry name" value="DHH"/>
    <property type="match status" value="1"/>
</dbReference>
<dbReference type="PANTHER" id="PTHR30255">
    <property type="entry name" value="SINGLE-STRANDED-DNA-SPECIFIC EXONUCLEASE RECJ"/>
    <property type="match status" value="1"/>
</dbReference>
<dbReference type="InterPro" id="IPR004610">
    <property type="entry name" value="RecJ"/>
</dbReference>
<name>A0A560AZG3_AZOBR</name>
<keyword evidence="5 9" id="KW-0269">Exonuclease</keyword>
<evidence type="ECO:0000256" key="3">
    <source>
        <dbReference type="ARBA" id="ARBA00022722"/>
    </source>
</evidence>
<dbReference type="InterPro" id="IPR041122">
    <property type="entry name" value="RecJ_OB"/>
</dbReference>
<evidence type="ECO:0000256" key="4">
    <source>
        <dbReference type="ARBA" id="ARBA00022801"/>
    </source>
</evidence>
<dbReference type="InterPro" id="IPR003156">
    <property type="entry name" value="DHHA1_dom"/>
</dbReference>
<dbReference type="AlphaFoldDB" id="A0A560AZG3"/>
<dbReference type="GO" id="GO:0008409">
    <property type="term" value="F:5'-3' exonuclease activity"/>
    <property type="evidence" value="ECO:0007669"/>
    <property type="project" value="InterPro"/>
</dbReference>
<feature type="domain" description="DDH" evidence="6">
    <location>
        <begin position="108"/>
        <end position="264"/>
    </location>
</feature>
<keyword evidence="3" id="KW-0540">Nuclease</keyword>
<evidence type="ECO:0000259" key="8">
    <source>
        <dbReference type="Pfam" id="PF17768"/>
    </source>
</evidence>
<evidence type="ECO:0000256" key="1">
    <source>
        <dbReference type="ARBA" id="ARBA00005915"/>
    </source>
</evidence>
<protein>
    <recommendedName>
        <fullName evidence="2">Single-stranded-DNA-specific exonuclease RecJ</fullName>
    </recommendedName>
</protein>
<dbReference type="InterPro" id="IPR038763">
    <property type="entry name" value="DHH_sf"/>
</dbReference>
<dbReference type="PANTHER" id="PTHR30255:SF2">
    <property type="entry name" value="SINGLE-STRANDED-DNA-SPECIFIC EXONUCLEASE RECJ"/>
    <property type="match status" value="1"/>
</dbReference>
<comment type="caution">
    <text evidence="9">The sequence shown here is derived from an EMBL/GenBank/DDBJ whole genome shotgun (WGS) entry which is preliminary data.</text>
</comment>
<dbReference type="Pfam" id="PF02272">
    <property type="entry name" value="DHHA1"/>
    <property type="match status" value="1"/>
</dbReference>
<dbReference type="GO" id="GO:0006310">
    <property type="term" value="P:DNA recombination"/>
    <property type="evidence" value="ECO:0007669"/>
    <property type="project" value="InterPro"/>
</dbReference>
<feature type="domain" description="DHHA1" evidence="7">
    <location>
        <begin position="386"/>
        <end position="481"/>
    </location>
</feature>
<dbReference type="GO" id="GO:0003676">
    <property type="term" value="F:nucleic acid binding"/>
    <property type="evidence" value="ECO:0007669"/>
    <property type="project" value="InterPro"/>
</dbReference>
<dbReference type="GO" id="GO:0006281">
    <property type="term" value="P:DNA repair"/>
    <property type="evidence" value="ECO:0007669"/>
    <property type="project" value="InterPro"/>
</dbReference>
<dbReference type="EMBL" id="VITF01000009">
    <property type="protein sequence ID" value="TWA65760.1"/>
    <property type="molecule type" value="Genomic_DNA"/>
</dbReference>
<evidence type="ECO:0000256" key="2">
    <source>
        <dbReference type="ARBA" id="ARBA00019841"/>
    </source>
</evidence>
<gene>
    <name evidence="9" type="ORF">FBZ82_10912</name>
</gene>
<comment type="similarity">
    <text evidence="1">Belongs to the RecJ family.</text>
</comment>
<evidence type="ECO:0000259" key="6">
    <source>
        <dbReference type="Pfam" id="PF01368"/>
    </source>
</evidence>
<dbReference type="Proteomes" id="UP000316083">
    <property type="component" value="Unassembled WGS sequence"/>
</dbReference>
<dbReference type="InterPro" id="IPR051673">
    <property type="entry name" value="SSDNA_exonuclease_RecJ"/>
</dbReference>
<reference evidence="9 10" key="1">
    <citation type="submission" date="2019-06" db="EMBL/GenBank/DDBJ databases">
        <title>Genomic Encyclopedia of Type Strains, Phase IV (KMG-V): Genome sequencing to study the core and pangenomes of soil and plant-associated prokaryotes.</title>
        <authorList>
            <person name="Whitman W."/>
        </authorList>
    </citation>
    <scope>NUCLEOTIDE SEQUENCE [LARGE SCALE GENOMIC DNA]</scope>
    <source>
        <strain evidence="9 10">BR 11796</strain>
    </source>
</reference>
<evidence type="ECO:0000313" key="9">
    <source>
        <dbReference type="EMBL" id="TWA65760.1"/>
    </source>
</evidence>
<dbReference type="Gene3D" id="3.10.310.30">
    <property type="match status" value="1"/>
</dbReference>
<dbReference type="SUPFAM" id="SSF64182">
    <property type="entry name" value="DHH phosphoesterases"/>
    <property type="match status" value="1"/>
</dbReference>
<organism evidence="9 10">
    <name type="scientific">Azospirillum brasilense</name>
    <dbReference type="NCBI Taxonomy" id="192"/>
    <lineage>
        <taxon>Bacteria</taxon>
        <taxon>Pseudomonadati</taxon>
        <taxon>Pseudomonadota</taxon>
        <taxon>Alphaproteobacteria</taxon>
        <taxon>Rhodospirillales</taxon>
        <taxon>Azospirillaceae</taxon>
        <taxon>Azospirillum</taxon>
    </lineage>
</organism>
<keyword evidence="4" id="KW-0378">Hydrolase</keyword>
<evidence type="ECO:0000313" key="10">
    <source>
        <dbReference type="Proteomes" id="UP000316083"/>
    </source>
</evidence>
<sequence>MASAFPIRGILGSMTDTVPPFLNVAHSLSGKRWQARPYDERLAWGLAQGRGLPEIVGRVLAARGVTEEACDGFLNPTLKALLPDPSRFKDMDTAAERIARAIMDGEPVAVFGDYDVDGATSSALLRRFFRAVGADLRIYVPDRMKEGYGPNGPALLRLKAEGVRLVVTVDCGISAFAALEAAAEAGLEVVVLDHHAAEPRLPPAVALVNPNRLDEDGAYRTLCAAGVTFLAVVAVNRALRGAGFYAGRNEPNLMEWLDLVALGTVCDVVPLTGLNRALVAQGLKVMARRANPGLSALSDVAGVKEKPDAYHAGFVLGPRVNAGGRVGASDLGARLLSTDDPMEAMELAQKLEAHNAERRAVEQGVLADAMARLDKHADELAELVFVAGEGWHPGVIGIVASRLKERYSRPACVIALEKGVDGTVIGKASGRSVRGVDLGAAVIAARQEGLLMAGGGHRMAAGFTVAGDKLADLQAFLTGRVAEEVAAAPLVPTLELDGALSVGAANAALVDRLNQLGPFGTGNAEPRFAVTDARVVRADVVGANHVRCILQGGDGARLKAIAFRALESEMGKALLMGRGSPFHIAGVLRIDRWNGAEGVQLLIDDAAPSQTM</sequence>
<dbReference type="NCBIfam" id="TIGR00644">
    <property type="entry name" value="recJ"/>
    <property type="match status" value="1"/>
</dbReference>